<comment type="function">
    <text evidence="1">Condensation of UDP-2,3-diacylglucosamine and 2,3-diacylglucosamine-1-phosphate to form lipid A disaccharide, a precursor of lipid A, a phosphorylated glycolipid that anchors the lipopolysaccharide to the outer membrane of the cell.</text>
</comment>
<dbReference type="EMBL" id="VUNS01000003">
    <property type="protein sequence ID" value="MST96243.1"/>
    <property type="molecule type" value="Genomic_DNA"/>
</dbReference>
<evidence type="ECO:0000256" key="6">
    <source>
        <dbReference type="ARBA" id="ARBA00022676"/>
    </source>
</evidence>
<dbReference type="GO" id="GO:0008915">
    <property type="term" value="F:lipid-A-disaccharide synthase activity"/>
    <property type="evidence" value="ECO:0007669"/>
    <property type="project" value="UniProtKB-UniRule"/>
</dbReference>
<dbReference type="GO" id="GO:0016020">
    <property type="term" value="C:membrane"/>
    <property type="evidence" value="ECO:0007669"/>
    <property type="project" value="GOC"/>
</dbReference>
<evidence type="ECO:0000313" key="11">
    <source>
        <dbReference type="EMBL" id="MST96243.1"/>
    </source>
</evidence>
<keyword evidence="7 11" id="KW-0808">Transferase</keyword>
<keyword evidence="8" id="KW-0443">Lipid metabolism</keyword>
<gene>
    <name evidence="11" type="primary">lpxB</name>
    <name evidence="11" type="ORF">FYJ85_04175</name>
</gene>
<comment type="caution">
    <text evidence="11">The sequence shown here is derived from an EMBL/GenBank/DDBJ whole genome shotgun (WGS) entry which is preliminary data.</text>
</comment>
<evidence type="ECO:0000256" key="2">
    <source>
        <dbReference type="ARBA" id="ARBA00012687"/>
    </source>
</evidence>
<comment type="catalytic activity">
    <reaction evidence="9">
        <text>a lipid X + a UDP-2-N,3-O-bis[(3R)-3-hydroxyacyl]-alpha-D-glucosamine = a lipid A disaccharide + UDP + H(+)</text>
        <dbReference type="Rhea" id="RHEA:67828"/>
        <dbReference type="ChEBI" id="CHEBI:15378"/>
        <dbReference type="ChEBI" id="CHEBI:58223"/>
        <dbReference type="ChEBI" id="CHEBI:137748"/>
        <dbReference type="ChEBI" id="CHEBI:176338"/>
        <dbReference type="ChEBI" id="CHEBI:176343"/>
        <dbReference type="EC" id="2.4.1.182"/>
    </reaction>
</comment>
<reference evidence="11 12" key="1">
    <citation type="submission" date="2019-08" db="EMBL/GenBank/DDBJ databases">
        <title>In-depth cultivation of the pig gut microbiome towards novel bacterial diversity and tailored functional studies.</title>
        <authorList>
            <person name="Wylensek D."/>
            <person name="Hitch T.C.A."/>
            <person name="Clavel T."/>
        </authorList>
    </citation>
    <scope>NUCLEOTIDE SEQUENCE [LARGE SCALE GENOMIC DNA]</scope>
    <source>
        <strain evidence="11 12">BBE-744-WT-12</strain>
    </source>
</reference>
<dbReference type="SUPFAM" id="SSF53756">
    <property type="entry name" value="UDP-Glycosyltransferase/glycogen phosphorylase"/>
    <property type="match status" value="1"/>
</dbReference>
<organism evidence="11 12">
    <name type="scientific">Victivallis lenta</name>
    <dbReference type="NCBI Taxonomy" id="2606640"/>
    <lineage>
        <taxon>Bacteria</taxon>
        <taxon>Pseudomonadati</taxon>
        <taxon>Lentisphaerota</taxon>
        <taxon>Lentisphaeria</taxon>
        <taxon>Victivallales</taxon>
        <taxon>Victivallaceae</taxon>
        <taxon>Victivallis</taxon>
    </lineage>
</organism>
<dbReference type="InterPro" id="IPR003835">
    <property type="entry name" value="Glyco_trans_19"/>
</dbReference>
<evidence type="ECO:0000256" key="5">
    <source>
        <dbReference type="ARBA" id="ARBA00022556"/>
    </source>
</evidence>
<evidence type="ECO:0000256" key="9">
    <source>
        <dbReference type="ARBA" id="ARBA00048975"/>
    </source>
</evidence>
<dbReference type="PANTHER" id="PTHR30372:SF4">
    <property type="entry name" value="LIPID-A-DISACCHARIDE SYNTHASE, MITOCHONDRIAL-RELATED"/>
    <property type="match status" value="1"/>
</dbReference>
<proteinExistence type="predicted"/>
<evidence type="ECO:0000256" key="1">
    <source>
        <dbReference type="ARBA" id="ARBA00002056"/>
    </source>
</evidence>
<evidence type="ECO:0000256" key="3">
    <source>
        <dbReference type="ARBA" id="ARBA00020902"/>
    </source>
</evidence>
<accession>A0A844FZA4</accession>
<keyword evidence="5" id="KW-0441">Lipid A biosynthesis</keyword>
<name>A0A844FZA4_9BACT</name>
<evidence type="ECO:0000256" key="8">
    <source>
        <dbReference type="ARBA" id="ARBA00023098"/>
    </source>
</evidence>
<evidence type="ECO:0000256" key="7">
    <source>
        <dbReference type="ARBA" id="ARBA00022679"/>
    </source>
</evidence>
<keyword evidence="6 11" id="KW-0328">Glycosyltransferase</keyword>
<dbReference type="PANTHER" id="PTHR30372">
    <property type="entry name" value="LIPID-A-DISACCHARIDE SYNTHASE"/>
    <property type="match status" value="1"/>
</dbReference>
<protein>
    <recommendedName>
        <fullName evidence="3 10">Lipid-A-disaccharide synthase</fullName>
        <ecNumber evidence="2 10">2.4.1.182</ecNumber>
    </recommendedName>
</protein>
<sequence>MQTGKTGVNVKRSIWIISGEASGDVYGAKLAAELRRLAAERGDELTVSGMGGPKMIAAGIDIRVDSTELGVVGVIEVLKHIFTFIGIFFRLAGQAKKERPGAVVLIDYPGFNLLFALMMYWNKIPVVWYVCPHLWVWGKWRLPVLAKICTKMLVIFPFETEVFAPTRLETEFVGHPLVDIVEERRNPEIVRDPASFLLLPGSRTMEINFLLDPMLGTVAELAKKHPALKFHIAAPREKIARLCREKYARYREKHPDTPEVGISCGDTSDWQQRAGTGLAASGTVTVESAIAGLPLVVGYKLNWVTILLASLVVRLYRGFFTMVNIIANREVYQEFLQHHFTPKELVPAVEAILPGGARRAEVETGMAEVKQLLTPNSSSAGRQAAEACYGVLEEQPPR</sequence>
<evidence type="ECO:0000313" key="12">
    <source>
        <dbReference type="Proteomes" id="UP000435649"/>
    </source>
</evidence>
<dbReference type="GO" id="GO:0005543">
    <property type="term" value="F:phospholipid binding"/>
    <property type="evidence" value="ECO:0007669"/>
    <property type="project" value="TreeGrafter"/>
</dbReference>
<dbReference type="GO" id="GO:0009245">
    <property type="term" value="P:lipid A biosynthetic process"/>
    <property type="evidence" value="ECO:0007669"/>
    <property type="project" value="UniProtKB-UniRule"/>
</dbReference>
<keyword evidence="12" id="KW-1185">Reference proteome</keyword>
<keyword evidence="4" id="KW-0444">Lipid biosynthesis</keyword>
<dbReference type="Pfam" id="PF02684">
    <property type="entry name" value="LpxB"/>
    <property type="match status" value="1"/>
</dbReference>
<dbReference type="EC" id="2.4.1.182" evidence="2 10"/>
<evidence type="ECO:0000256" key="4">
    <source>
        <dbReference type="ARBA" id="ARBA00022516"/>
    </source>
</evidence>
<dbReference type="Proteomes" id="UP000435649">
    <property type="component" value="Unassembled WGS sequence"/>
</dbReference>
<dbReference type="NCBIfam" id="TIGR00215">
    <property type="entry name" value="lpxB"/>
    <property type="match status" value="1"/>
</dbReference>
<dbReference type="AlphaFoldDB" id="A0A844FZA4"/>
<evidence type="ECO:0000256" key="10">
    <source>
        <dbReference type="NCBIfam" id="TIGR00215"/>
    </source>
</evidence>